<dbReference type="EMBL" id="CM000364">
    <property type="protein sequence ID" value="EDX13712.1"/>
    <property type="molecule type" value="Genomic_DNA"/>
</dbReference>
<dbReference type="AlphaFoldDB" id="B4QXX5"/>
<keyword evidence="2" id="KW-1185">Reference proteome</keyword>
<dbReference type="HOGENOM" id="CLU_2457180_0_0_1"/>
<gene>
    <name evidence="1" type="primary">Dsim\GD18574</name>
    <name evidence="1" type="ORF">Dsim_GD18574</name>
</gene>
<sequence>MELPLLKYCCWRWCRMPARLRLKLSAVVESRAQRLPTDTDCWSDTTELTVMTGFTSIGATATATPLHLQLQAPTFRVRLPRSVDVDDYV</sequence>
<protein>
    <submittedName>
        <fullName evidence="1">GD18574</fullName>
    </submittedName>
</protein>
<dbReference type="OMA" id="WCRMPAR"/>
<name>B4QXX5_DROSI</name>
<reference evidence="1 2" key="1">
    <citation type="journal article" date="2007" name="Nature">
        <title>Evolution of genes and genomes on the Drosophila phylogeny.</title>
        <authorList>
            <consortium name="Drosophila 12 Genomes Consortium"/>
            <person name="Clark A.G."/>
            <person name="Eisen M.B."/>
            <person name="Smith D.R."/>
            <person name="Bergman C.M."/>
            <person name="Oliver B."/>
            <person name="Markow T.A."/>
            <person name="Kaufman T.C."/>
            <person name="Kellis M."/>
            <person name="Gelbart W."/>
            <person name="Iyer V.N."/>
            <person name="Pollard D.A."/>
            <person name="Sackton T.B."/>
            <person name="Larracuente A.M."/>
            <person name="Singh N.D."/>
            <person name="Abad J.P."/>
            <person name="Abt D.N."/>
            <person name="Adryan B."/>
            <person name="Aguade M."/>
            <person name="Akashi H."/>
            <person name="Anderson W.W."/>
            <person name="Aquadro C.F."/>
            <person name="Ardell D.H."/>
            <person name="Arguello R."/>
            <person name="Artieri C.G."/>
            <person name="Barbash D.A."/>
            <person name="Barker D."/>
            <person name="Barsanti P."/>
            <person name="Batterham P."/>
            <person name="Batzoglou S."/>
            <person name="Begun D."/>
            <person name="Bhutkar A."/>
            <person name="Blanco E."/>
            <person name="Bosak S.A."/>
            <person name="Bradley R.K."/>
            <person name="Brand A.D."/>
            <person name="Brent M.R."/>
            <person name="Brooks A.N."/>
            <person name="Brown R.H."/>
            <person name="Butlin R.K."/>
            <person name="Caggese C."/>
            <person name="Calvi B.R."/>
            <person name="Bernardo de Carvalho A."/>
            <person name="Caspi A."/>
            <person name="Castrezana S."/>
            <person name="Celniker S.E."/>
            <person name="Chang J.L."/>
            <person name="Chapple C."/>
            <person name="Chatterji S."/>
            <person name="Chinwalla A."/>
            <person name="Civetta A."/>
            <person name="Clifton S.W."/>
            <person name="Comeron J.M."/>
            <person name="Costello J.C."/>
            <person name="Coyne J.A."/>
            <person name="Daub J."/>
            <person name="David R.G."/>
            <person name="Delcher A.L."/>
            <person name="Delehaunty K."/>
            <person name="Do C.B."/>
            <person name="Ebling H."/>
            <person name="Edwards K."/>
            <person name="Eickbush T."/>
            <person name="Evans J.D."/>
            <person name="Filipski A."/>
            <person name="Findeiss S."/>
            <person name="Freyhult E."/>
            <person name="Fulton L."/>
            <person name="Fulton R."/>
            <person name="Garcia A.C."/>
            <person name="Gardiner A."/>
            <person name="Garfield D.A."/>
            <person name="Garvin B.E."/>
            <person name="Gibson G."/>
            <person name="Gilbert D."/>
            <person name="Gnerre S."/>
            <person name="Godfrey J."/>
            <person name="Good R."/>
            <person name="Gotea V."/>
            <person name="Gravely B."/>
            <person name="Greenberg A.J."/>
            <person name="Griffiths-Jones S."/>
            <person name="Gross S."/>
            <person name="Guigo R."/>
            <person name="Gustafson E.A."/>
            <person name="Haerty W."/>
            <person name="Hahn M.W."/>
            <person name="Halligan D.L."/>
            <person name="Halpern A.L."/>
            <person name="Halter G.M."/>
            <person name="Han M.V."/>
            <person name="Heger A."/>
            <person name="Hillier L."/>
            <person name="Hinrichs A.S."/>
            <person name="Holmes I."/>
            <person name="Hoskins R.A."/>
            <person name="Hubisz M.J."/>
            <person name="Hultmark D."/>
            <person name="Huntley M.A."/>
            <person name="Jaffe D.B."/>
            <person name="Jagadeeshan S."/>
            <person name="Jeck W.R."/>
            <person name="Johnson J."/>
            <person name="Jones C.D."/>
            <person name="Jordan W.C."/>
            <person name="Karpen G.H."/>
            <person name="Kataoka E."/>
            <person name="Keightley P.D."/>
            <person name="Kheradpour P."/>
            <person name="Kirkness E.F."/>
            <person name="Koerich L.B."/>
            <person name="Kristiansen K."/>
            <person name="Kudrna D."/>
            <person name="Kulathinal R.J."/>
            <person name="Kumar S."/>
            <person name="Kwok R."/>
            <person name="Lander E."/>
            <person name="Langley C.H."/>
            <person name="Lapoint R."/>
            <person name="Lazzaro B.P."/>
            <person name="Lee S.J."/>
            <person name="Levesque L."/>
            <person name="Li R."/>
            <person name="Lin C.F."/>
            <person name="Lin M.F."/>
            <person name="Lindblad-Toh K."/>
            <person name="Llopart A."/>
            <person name="Long M."/>
            <person name="Low L."/>
            <person name="Lozovsky E."/>
            <person name="Lu J."/>
            <person name="Luo M."/>
            <person name="Machado C.A."/>
            <person name="Makalowski W."/>
            <person name="Marzo M."/>
            <person name="Matsuda M."/>
            <person name="Matzkin L."/>
            <person name="McAllister B."/>
            <person name="McBride C.S."/>
            <person name="McKernan B."/>
            <person name="McKernan K."/>
            <person name="Mendez-Lago M."/>
            <person name="Minx P."/>
            <person name="Mollenhauer M.U."/>
            <person name="Montooth K."/>
            <person name="Mount S.M."/>
            <person name="Mu X."/>
            <person name="Myers E."/>
            <person name="Negre B."/>
            <person name="Newfeld S."/>
            <person name="Nielsen R."/>
            <person name="Noor M.A."/>
            <person name="O'Grady P."/>
            <person name="Pachter L."/>
            <person name="Papaceit M."/>
            <person name="Parisi M.J."/>
            <person name="Parisi M."/>
            <person name="Parts L."/>
            <person name="Pedersen J.S."/>
            <person name="Pesole G."/>
            <person name="Phillippy A.M."/>
            <person name="Ponting C.P."/>
            <person name="Pop M."/>
            <person name="Porcelli D."/>
            <person name="Powell J.R."/>
            <person name="Prohaska S."/>
            <person name="Pruitt K."/>
            <person name="Puig M."/>
            <person name="Quesneville H."/>
            <person name="Ram K.R."/>
            <person name="Rand D."/>
            <person name="Rasmussen M.D."/>
            <person name="Reed L.K."/>
            <person name="Reenan R."/>
            <person name="Reily A."/>
            <person name="Remington K.A."/>
            <person name="Rieger T.T."/>
            <person name="Ritchie M.G."/>
            <person name="Robin C."/>
            <person name="Rogers Y.H."/>
            <person name="Rohde C."/>
            <person name="Rozas J."/>
            <person name="Rubenfield M.J."/>
            <person name="Ruiz A."/>
            <person name="Russo S."/>
            <person name="Salzberg S.L."/>
            <person name="Sanchez-Gracia A."/>
            <person name="Saranga D.J."/>
            <person name="Sato H."/>
            <person name="Schaeffer S.W."/>
            <person name="Schatz M.C."/>
            <person name="Schlenke T."/>
            <person name="Schwartz R."/>
            <person name="Segarra C."/>
            <person name="Singh R.S."/>
            <person name="Sirot L."/>
            <person name="Sirota M."/>
            <person name="Sisneros N.B."/>
            <person name="Smith C.D."/>
            <person name="Smith T.F."/>
            <person name="Spieth J."/>
            <person name="Stage D.E."/>
            <person name="Stark A."/>
            <person name="Stephan W."/>
            <person name="Strausberg R.L."/>
            <person name="Strempel S."/>
            <person name="Sturgill D."/>
            <person name="Sutton G."/>
            <person name="Sutton G.G."/>
            <person name="Tao W."/>
            <person name="Teichmann S."/>
            <person name="Tobari Y.N."/>
            <person name="Tomimura Y."/>
            <person name="Tsolas J.M."/>
            <person name="Valente V.L."/>
            <person name="Venter E."/>
            <person name="Venter J.C."/>
            <person name="Vicario S."/>
            <person name="Vieira F.G."/>
            <person name="Vilella A.J."/>
            <person name="Villasante A."/>
            <person name="Walenz B."/>
            <person name="Wang J."/>
            <person name="Wasserman M."/>
            <person name="Watts T."/>
            <person name="Wilson D."/>
            <person name="Wilson R.K."/>
            <person name="Wing R.A."/>
            <person name="Wolfner M.F."/>
            <person name="Wong A."/>
            <person name="Wong G.K."/>
            <person name="Wu C.I."/>
            <person name="Wu G."/>
            <person name="Yamamoto D."/>
            <person name="Yang H.P."/>
            <person name="Yang S.P."/>
            <person name="Yorke J.A."/>
            <person name="Yoshida K."/>
            <person name="Zdobnov E."/>
            <person name="Zhang P."/>
            <person name="Zhang Y."/>
            <person name="Zimin A.V."/>
            <person name="Baldwin J."/>
            <person name="Abdouelleil A."/>
            <person name="Abdulkadir J."/>
            <person name="Abebe A."/>
            <person name="Abera B."/>
            <person name="Abreu J."/>
            <person name="Acer S.C."/>
            <person name="Aftuck L."/>
            <person name="Alexander A."/>
            <person name="An P."/>
            <person name="Anderson E."/>
            <person name="Anderson S."/>
            <person name="Arachi H."/>
            <person name="Azer M."/>
            <person name="Bachantsang P."/>
            <person name="Barry A."/>
            <person name="Bayul T."/>
            <person name="Berlin A."/>
            <person name="Bessette D."/>
            <person name="Bloom T."/>
            <person name="Blye J."/>
            <person name="Boguslavskiy L."/>
            <person name="Bonnet C."/>
            <person name="Boukhgalter B."/>
            <person name="Bourzgui I."/>
            <person name="Brown A."/>
            <person name="Cahill P."/>
            <person name="Channer S."/>
            <person name="Cheshatsang Y."/>
            <person name="Chuda L."/>
            <person name="Citroen M."/>
            <person name="Collymore A."/>
            <person name="Cooke P."/>
            <person name="Costello M."/>
            <person name="D'Aco K."/>
            <person name="Daza R."/>
            <person name="De Haan G."/>
            <person name="DeGray S."/>
            <person name="DeMaso C."/>
            <person name="Dhargay N."/>
            <person name="Dooley K."/>
            <person name="Dooley E."/>
            <person name="Doricent M."/>
            <person name="Dorje P."/>
            <person name="Dorjee K."/>
            <person name="Dupes A."/>
            <person name="Elong R."/>
            <person name="Falk J."/>
            <person name="Farina A."/>
            <person name="Faro S."/>
            <person name="Ferguson D."/>
            <person name="Fisher S."/>
            <person name="Foley C.D."/>
            <person name="Franke A."/>
            <person name="Friedrich D."/>
            <person name="Gadbois L."/>
            <person name="Gearin G."/>
            <person name="Gearin C.R."/>
            <person name="Giannoukos G."/>
            <person name="Goode T."/>
            <person name="Graham J."/>
            <person name="Grandbois E."/>
            <person name="Grewal S."/>
            <person name="Gyaltsen K."/>
            <person name="Hafez N."/>
            <person name="Hagos B."/>
            <person name="Hall J."/>
            <person name="Henson C."/>
            <person name="Hollinger A."/>
            <person name="Honan T."/>
            <person name="Huard M.D."/>
            <person name="Hughes L."/>
            <person name="Hurhula B."/>
            <person name="Husby M.E."/>
            <person name="Kamat A."/>
            <person name="Kanga B."/>
            <person name="Kashin S."/>
            <person name="Khazanovich D."/>
            <person name="Kisner P."/>
            <person name="Lance K."/>
            <person name="Lara M."/>
            <person name="Lee W."/>
            <person name="Lennon N."/>
            <person name="Letendre F."/>
            <person name="LeVine R."/>
            <person name="Lipovsky A."/>
            <person name="Liu X."/>
            <person name="Liu J."/>
            <person name="Liu S."/>
            <person name="Lokyitsang T."/>
            <person name="Lokyitsang Y."/>
            <person name="Lubonja R."/>
            <person name="Lui A."/>
            <person name="MacDonald P."/>
            <person name="Magnisalis V."/>
            <person name="Maru K."/>
            <person name="Matthews C."/>
            <person name="McCusker W."/>
            <person name="McDonough S."/>
            <person name="Mehta T."/>
            <person name="Meldrim J."/>
            <person name="Meneus L."/>
            <person name="Mihai O."/>
            <person name="Mihalev A."/>
            <person name="Mihova T."/>
            <person name="Mittelman R."/>
            <person name="Mlenga V."/>
            <person name="Montmayeur A."/>
            <person name="Mulrain L."/>
            <person name="Navidi A."/>
            <person name="Naylor J."/>
            <person name="Negash T."/>
            <person name="Nguyen T."/>
            <person name="Nguyen N."/>
            <person name="Nicol R."/>
            <person name="Norbu C."/>
            <person name="Norbu N."/>
            <person name="Novod N."/>
            <person name="O'Neill B."/>
            <person name="Osman S."/>
            <person name="Markiewicz E."/>
            <person name="Oyono O.L."/>
            <person name="Patti C."/>
            <person name="Phunkhang P."/>
            <person name="Pierre F."/>
            <person name="Priest M."/>
            <person name="Raghuraman S."/>
            <person name="Rege F."/>
            <person name="Reyes R."/>
            <person name="Rise C."/>
            <person name="Rogov P."/>
            <person name="Ross K."/>
            <person name="Ryan E."/>
            <person name="Settipalli S."/>
            <person name="Shea T."/>
            <person name="Sherpa N."/>
            <person name="Shi L."/>
            <person name="Shih D."/>
            <person name="Sparrow T."/>
            <person name="Spaulding J."/>
            <person name="Stalker J."/>
            <person name="Stange-Thomann N."/>
            <person name="Stavropoulos S."/>
            <person name="Stone C."/>
            <person name="Strader C."/>
            <person name="Tesfaye S."/>
            <person name="Thomson T."/>
            <person name="Thoulutsang Y."/>
            <person name="Thoulutsang D."/>
            <person name="Topham K."/>
            <person name="Topping I."/>
            <person name="Tsamla T."/>
            <person name="Vassiliev H."/>
            <person name="Vo A."/>
            <person name="Wangchuk T."/>
            <person name="Wangdi T."/>
            <person name="Weiand M."/>
            <person name="Wilkinson J."/>
            <person name="Wilson A."/>
            <person name="Yadav S."/>
            <person name="Young G."/>
            <person name="Yu Q."/>
            <person name="Zembek L."/>
            <person name="Zhong D."/>
            <person name="Zimmer A."/>
            <person name="Zwirko Z."/>
            <person name="Jaffe D.B."/>
            <person name="Alvarez P."/>
            <person name="Brockman W."/>
            <person name="Butler J."/>
            <person name="Chin C."/>
            <person name="Gnerre S."/>
            <person name="Grabherr M."/>
            <person name="Kleber M."/>
            <person name="Mauceli E."/>
            <person name="MacCallum I."/>
        </authorList>
    </citation>
    <scope>NUCLEOTIDE SEQUENCE [LARGE SCALE GENOMIC DNA]</scope>
    <source>
        <strain evidence="2">white501</strain>
    </source>
</reference>
<dbReference type="Proteomes" id="UP000000304">
    <property type="component" value="Chromosome 3R"/>
</dbReference>
<evidence type="ECO:0000313" key="2">
    <source>
        <dbReference type="Proteomes" id="UP000000304"/>
    </source>
</evidence>
<organism evidence="1 2">
    <name type="scientific">Drosophila simulans</name>
    <name type="common">Fruit fly</name>
    <dbReference type="NCBI Taxonomy" id="7240"/>
    <lineage>
        <taxon>Eukaryota</taxon>
        <taxon>Metazoa</taxon>
        <taxon>Ecdysozoa</taxon>
        <taxon>Arthropoda</taxon>
        <taxon>Hexapoda</taxon>
        <taxon>Insecta</taxon>
        <taxon>Pterygota</taxon>
        <taxon>Neoptera</taxon>
        <taxon>Endopterygota</taxon>
        <taxon>Diptera</taxon>
        <taxon>Brachycera</taxon>
        <taxon>Muscomorpha</taxon>
        <taxon>Ephydroidea</taxon>
        <taxon>Drosophilidae</taxon>
        <taxon>Drosophila</taxon>
        <taxon>Sophophora</taxon>
    </lineage>
</organism>
<accession>B4QXX5</accession>
<proteinExistence type="predicted"/>
<evidence type="ECO:0000313" key="1">
    <source>
        <dbReference type="EMBL" id="EDX13712.1"/>
    </source>
</evidence>